<keyword evidence="1" id="KW-1133">Transmembrane helix</keyword>
<keyword evidence="1" id="KW-0472">Membrane</keyword>
<feature type="transmembrane region" description="Helical" evidence="1">
    <location>
        <begin position="85"/>
        <end position="107"/>
    </location>
</feature>
<evidence type="ECO:0000256" key="1">
    <source>
        <dbReference type="SAM" id="Phobius"/>
    </source>
</evidence>
<proteinExistence type="predicted"/>
<evidence type="ECO:0000313" key="3">
    <source>
        <dbReference type="Proteomes" id="UP000231693"/>
    </source>
</evidence>
<accession>A0A2M9D1K1</accession>
<feature type="transmembrane region" description="Helical" evidence="1">
    <location>
        <begin position="27"/>
        <end position="52"/>
    </location>
</feature>
<reference evidence="2 3" key="1">
    <citation type="submission" date="2017-11" db="EMBL/GenBank/DDBJ databases">
        <title>Genomic Encyclopedia of Archaeal and Bacterial Type Strains, Phase II (KMG-II): From Individual Species to Whole Genera.</title>
        <authorList>
            <person name="Goeker M."/>
        </authorList>
    </citation>
    <scope>NUCLEOTIDE SEQUENCE [LARGE SCALE GENOMIC DNA]</scope>
    <source>
        <strain evidence="2 3">DSM 25478</strain>
    </source>
</reference>
<sequence>MAARPRERRGGGWEGTALRVLGYPANLALAGVVAFLVAVPLVTAFPAAVALARALARWQDDGDDAVATNVVRELRATWRRTWRTGVLVGVALVLLTVDVLFLVAQLSTPSAGAAVVLGGATVPVVCVVALVLLLVPVAVAGDPDGDVRTWLRGAAGLAARRPLRVVGTLALGGLVAATCVALPTLAPFFLMSLPLDLALRAWPRASTAG</sequence>
<feature type="transmembrane region" description="Helical" evidence="1">
    <location>
        <begin position="113"/>
        <end position="141"/>
    </location>
</feature>
<comment type="caution">
    <text evidence="2">The sequence shown here is derived from an EMBL/GenBank/DDBJ whole genome shotgun (WGS) entry which is preliminary data.</text>
</comment>
<name>A0A2M9D1K1_9CELL</name>
<protein>
    <submittedName>
        <fullName evidence="2">Putative membrane protein YesL</fullName>
    </submittedName>
</protein>
<dbReference type="EMBL" id="PGFE01000001">
    <property type="protein sequence ID" value="PJJ77955.1"/>
    <property type="molecule type" value="Genomic_DNA"/>
</dbReference>
<dbReference type="Proteomes" id="UP000231693">
    <property type="component" value="Unassembled WGS sequence"/>
</dbReference>
<dbReference type="AlphaFoldDB" id="A0A2M9D1K1"/>
<keyword evidence="3" id="KW-1185">Reference proteome</keyword>
<gene>
    <name evidence="2" type="ORF">CLV28_1182</name>
</gene>
<feature type="transmembrane region" description="Helical" evidence="1">
    <location>
        <begin position="162"/>
        <end position="190"/>
    </location>
</feature>
<organism evidence="2 3">
    <name type="scientific">Sediminihabitans luteus</name>
    <dbReference type="NCBI Taxonomy" id="1138585"/>
    <lineage>
        <taxon>Bacteria</taxon>
        <taxon>Bacillati</taxon>
        <taxon>Actinomycetota</taxon>
        <taxon>Actinomycetes</taxon>
        <taxon>Micrococcales</taxon>
        <taxon>Cellulomonadaceae</taxon>
        <taxon>Sediminihabitans</taxon>
    </lineage>
</organism>
<keyword evidence="1" id="KW-0812">Transmembrane</keyword>
<dbReference type="RefSeq" id="WP_100422242.1">
    <property type="nucleotide sequence ID" value="NZ_BOOX01000021.1"/>
</dbReference>
<evidence type="ECO:0000313" key="2">
    <source>
        <dbReference type="EMBL" id="PJJ77955.1"/>
    </source>
</evidence>